<accession>A0A2P2Q173</accession>
<name>A0A2P2Q173_RHIMU</name>
<organism evidence="1">
    <name type="scientific">Rhizophora mucronata</name>
    <name type="common">Asiatic mangrove</name>
    <dbReference type="NCBI Taxonomy" id="61149"/>
    <lineage>
        <taxon>Eukaryota</taxon>
        <taxon>Viridiplantae</taxon>
        <taxon>Streptophyta</taxon>
        <taxon>Embryophyta</taxon>
        <taxon>Tracheophyta</taxon>
        <taxon>Spermatophyta</taxon>
        <taxon>Magnoliopsida</taxon>
        <taxon>eudicotyledons</taxon>
        <taxon>Gunneridae</taxon>
        <taxon>Pentapetalae</taxon>
        <taxon>rosids</taxon>
        <taxon>fabids</taxon>
        <taxon>Malpighiales</taxon>
        <taxon>Rhizophoraceae</taxon>
        <taxon>Rhizophora</taxon>
    </lineage>
</organism>
<proteinExistence type="predicted"/>
<evidence type="ECO:0000313" key="1">
    <source>
        <dbReference type="EMBL" id="MBX60692.1"/>
    </source>
</evidence>
<dbReference type="EMBL" id="GGEC01080208">
    <property type="protein sequence ID" value="MBX60692.1"/>
    <property type="molecule type" value="Transcribed_RNA"/>
</dbReference>
<protein>
    <submittedName>
        <fullName evidence="1">Uncharacterized protein</fullName>
    </submittedName>
</protein>
<dbReference type="AlphaFoldDB" id="A0A2P2Q173"/>
<sequence>MGIEWFNYRRMHHSIHFLAMSSLI</sequence>
<reference evidence="1" key="1">
    <citation type="submission" date="2018-02" db="EMBL/GenBank/DDBJ databases">
        <title>Rhizophora mucronata_Transcriptome.</title>
        <authorList>
            <person name="Meera S.P."/>
            <person name="Sreeshan A."/>
            <person name="Augustine A."/>
        </authorList>
    </citation>
    <scope>NUCLEOTIDE SEQUENCE</scope>
    <source>
        <tissue evidence="1">Leaf</tissue>
    </source>
</reference>